<proteinExistence type="predicted"/>
<dbReference type="PANTHER" id="PTHR21075">
    <property type="entry name" value="ANAEROBIC RIBONUCLEOSIDE-TRIPHOSPHATE REDUCTASE"/>
    <property type="match status" value="1"/>
</dbReference>
<dbReference type="GO" id="GO:0004748">
    <property type="term" value="F:ribonucleoside-diphosphate reductase activity, thioredoxin disulfide as acceptor"/>
    <property type="evidence" value="ECO:0007669"/>
    <property type="project" value="TreeGrafter"/>
</dbReference>
<gene>
    <name evidence="1" type="primary">nrdD</name>
    <name evidence="1" type="ORF">D2965_08425</name>
</gene>
<dbReference type="NCBIfam" id="NF006127">
    <property type="entry name" value="PRK08271.1"/>
    <property type="match status" value="1"/>
</dbReference>
<sequence>MAKQLLNKLTDDQIQTKVNFIQNYMSSFNTADGSIVDPNSNVDGKNIGILESELYKFETIQINRAMVEDKLTKMFGSEYAHQYEQDIKNHLIYIHDETSLRPYCASINMFPYLFEGTKPLGGTSTAPTNLQSFCGSFVNLVYQVASGFAGAIATVEFLMYFDHFARKSYGDNYLEKNAKEVAQELQGVVYAINQPASARGNQSVFWNISVFDKFYFESVFGEFTFPDGDKANYTSIAKLQDFFMNWFREEREKELLTYPVLTSAVLVDKETGKPKDDEFAHMLAKHMSKGLSFFVYQSESADSLASCCRLRNELADNTFSYTLGAGGVSTGSVQVITINMNRFLQKHHRGVYAFPDLIKRVQKYLMAHRAVIEDYLKAGLLPAYSAGFISLDKQFCTIGINGMLEGMEFLRVDPVKDPDLYIKTVSGFLNQIYTLNKEAYKDYKVRFNTEFVPAENLGVKNAKWDKEDGIKTKRDCYNSYFYPVENTDMTILDRLKLHGKEMVKYLDGGSACHLNIAQLLTEEQAYKLLCLAGEYGCNYWTFNCLVTICDNCGFINVNTEDHCIKCGEKEKIDYGTRVIGYLRRVSNYSEGRRKEHALRNYMKK</sequence>
<dbReference type="PANTHER" id="PTHR21075:SF0">
    <property type="entry name" value="ANAEROBIC RIBONUCLEOSIDE-TRIPHOSPHATE REDUCTASE"/>
    <property type="match status" value="1"/>
</dbReference>
<dbReference type="Gene3D" id="3.20.70.20">
    <property type="match status" value="1"/>
</dbReference>
<dbReference type="GO" id="GO:0006260">
    <property type="term" value="P:DNA replication"/>
    <property type="evidence" value="ECO:0007669"/>
    <property type="project" value="InterPro"/>
</dbReference>
<name>A0A3A6WI01_9FIRM</name>
<dbReference type="SUPFAM" id="SSF51998">
    <property type="entry name" value="PFL-like glycyl radical enzymes"/>
    <property type="match status" value="1"/>
</dbReference>
<dbReference type="AlphaFoldDB" id="A0A3A6WI01"/>
<dbReference type="NCBIfam" id="TIGR02827">
    <property type="entry name" value="RNR_anaer_Bdell"/>
    <property type="match status" value="1"/>
</dbReference>
<dbReference type="RefSeq" id="WP_119982878.1">
    <property type="nucleotide sequence ID" value="NZ_QXZZ01000036.1"/>
</dbReference>
<dbReference type="EMBL" id="QXZZ01000036">
    <property type="protein sequence ID" value="RJY49981.1"/>
    <property type="molecule type" value="Genomic_DNA"/>
</dbReference>
<evidence type="ECO:0000313" key="1">
    <source>
        <dbReference type="EMBL" id="RJY49981.1"/>
    </source>
</evidence>
<evidence type="ECO:0000313" key="2">
    <source>
        <dbReference type="Proteomes" id="UP000277803"/>
    </source>
</evidence>
<protein>
    <submittedName>
        <fullName evidence="1">Anaerobic ribonucleoside-triphosphate reductase</fullName>
    </submittedName>
</protein>
<reference evidence="1 2" key="1">
    <citation type="submission" date="2018-09" db="EMBL/GenBank/DDBJ databases">
        <title>Genome sequence of Veillonella atypica isolated from periodontal Korean patients.</title>
        <authorList>
            <person name="Lee J.-H."/>
            <person name="Moon J.-H."/>
            <person name="Shin S.-Y."/>
        </authorList>
    </citation>
    <scope>NUCLEOTIDE SEQUENCE [LARGE SCALE GENOMIC DNA]</scope>
    <source>
        <strain evidence="1 2">KHUD_V1</strain>
    </source>
</reference>
<accession>A0A3A6WI01</accession>
<dbReference type="InterPro" id="IPR012833">
    <property type="entry name" value="NrdD"/>
</dbReference>
<dbReference type="Proteomes" id="UP000277803">
    <property type="component" value="Unassembled WGS sequence"/>
</dbReference>
<organism evidence="1 2">
    <name type="scientific">Veillonella atypica</name>
    <dbReference type="NCBI Taxonomy" id="39777"/>
    <lineage>
        <taxon>Bacteria</taxon>
        <taxon>Bacillati</taxon>
        <taxon>Bacillota</taxon>
        <taxon>Negativicutes</taxon>
        <taxon>Veillonellales</taxon>
        <taxon>Veillonellaceae</taxon>
        <taxon>Veillonella</taxon>
    </lineage>
</organism>
<dbReference type="GO" id="GO:0009265">
    <property type="term" value="P:2'-deoxyribonucleotide biosynthetic process"/>
    <property type="evidence" value="ECO:0007669"/>
    <property type="project" value="TreeGrafter"/>
</dbReference>
<dbReference type="Pfam" id="PF13597">
    <property type="entry name" value="NRDD"/>
    <property type="match status" value="1"/>
</dbReference>
<dbReference type="GO" id="GO:0008998">
    <property type="term" value="F:ribonucleoside-triphosphate reductase (thioredoxin) activity"/>
    <property type="evidence" value="ECO:0007669"/>
    <property type="project" value="InterPro"/>
</dbReference>
<comment type="caution">
    <text evidence="1">The sequence shown here is derived from an EMBL/GenBank/DDBJ whole genome shotgun (WGS) entry which is preliminary data.</text>
</comment>
<dbReference type="GO" id="GO:0031250">
    <property type="term" value="C:anaerobic ribonucleoside-triphosphate reductase complex"/>
    <property type="evidence" value="ECO:0007669"/>
    <property type="project" value="TreeGrafter"/>
</dbReference>